<accession>C5L5Q5</accession>
<dbReference type="GeneID" id="9064031"/>
<dbReference type="RefSeq" id="XP_002776120.1">
    <property type="nucleotide sequence ID" value="XM_002776074.1"/>
</dbReference>
<dbReference type="EMBL" id="GG679448">
    <property type="protein sequence ID" value="EER07936.1"/>
    <property type="molecule type" value="Genomic_DNA"/>
</dbReference>
<keyword evidence="2" id="KW-1185">Reference proteome</keyword>
<gene>
    <name evidence="1" type="ORF">Pmar_PMAR003255</name>
</gene>
<protein>
    <submittedName>
        <fullName evidence="1">Uncharacterized protein</fullName>
    </submittedName>
</protein>
<organism evidence="2">
    <name type="scientific">Perkinsus marinus (strain ATCC 50983 / TXsc)</name>
    <dbReference type="NCBI Taxonomy" id="423536"/>
    <lineage>
        <taxon>Eukaryota</taxon>
        <taxon>Sar</taxon>
        <taxon>Alveolata</taxon>
        <taxon>Perkinsozoa</taxon>
        <taxon>Perkinsea</taxon>
        <taxon>Perkinsida</taxon>
        <taxon>Perkinsidae</taxon>
        <taxon>Perkinsus</taxon>
    </lineage>
</organism>
<sequence>MSLLVVDALTGYVTYAIVPDNAPTHLTLIALEGIFLARGYPLGLLSDSDARLTSTAAVAWSKALCIRCLIQQTGNKIHWAILMARVCYIVNNIVRSSPSSSSFSSDLHFVHGRCLPPAISPSQVLSKQAHDSLDHFIPLRMPDRADADKLLHDVSLRISSDCKWARISAENVDSVLRVRSTFAHTSAARSDFSVLSVGDHVLRYNFGRSKLSQKWLVDQVYVVRAIKGAVAAISPINSPSLSYEYIDNLKIVTSAAGEC</sequence>
<proteinExistence type="predicted"/>
<name>C5L5Q5_PERM5</name>
<dbReference type="SUPFAM" id="SSF53098">
    <property type="entry name" value="Ribonuclease H-like"/>
    <property type="match status" value="1"/>
</dbReference>
<dbReference type="InterPro" id="IPR012337">
    <property type="entry name" value="RNaseH-like_sf"/>
</dbReference>
<evidence type="ECO:0000313" key="1">
    <source>
        <dbReference type="EMBL" id="EER07936.1"/>
    </source>
</evidence>
<reference evidence="1 2" key="1">
    <citation type="submission" date="2008-07" db="EMBL/GenBank/DDBJ databases">
        <authorList>
            <person name="El-Sayed N."/>
            <person name="Caler E."/>
            <person name="Inman J."/>
            <person name="Amedeo P."/>
            <person name="Hass B."/>
            <person name="Wortman J."/>
        </authorList>
    </citation>
    <scope>NUCLEOTIDE SEQUENCE [LARGE SCALE GENOMIC DNA]</scope>
    <source>
        <strain evidence="2">ATCC 50983 / TXsc</strain>
    </source>
</reference>
<dbReference type="OrthoDB" id="3227343at2759"/>
<dbReference type="Proteomes" id="UP000007800">
    <property type="component" value="Unassembled WGS sequence"/>
</dbReference>
<dbReference type="AlphaFoldDB" id="C5L5Q5"/>
<evidence type="ECO:0000313" key="2">
    <source>
        <dbReference type="Proteomes" id="UP000007800"/>
    </source>
</evidence>
<dbReference type="InParanoid" id="C5L5Q5"/>